<sequence length="172" mass="18464">MWGHMKTLGLQINGKENLKGATALKVAEKRERLRSLIEGNPGILAGPLPLALAQCDDAPPSPTNPEDDAQSSSDEDVQDTETFANVQEAGLASFKFDKTGEVVVVAFAGGVWYPGVVDAVVSAESAVINYMHPSALTRVTVPLPDSAEFRFPAKKDRMETDSASVFFAWVDI</sequence>
<keyword evidence="3" id="KW-1185">Reference proteome</keyword>
<evidence type="ECO:0000313" key="3">
    <source>
        <dbReference type="Proteomes" id="UP001374579"/>
    </source>
</evidence>
<comment type="caution">
    <text evidence="2">The sequence shown here is derived from an EMBL/GenBank/DDBJ whole genome shotgun (WGS) entry which is preliminary data.</text>
</comment>
<dbReference type="AlphaFoldDB" id="A0AAN9B256"/>
<protein>
    <submittedName>
        <fullName evidence="2">Uncharacterized protein</fullName>
    </submittedName>
</protein>
<evidence type="ECO:0000256" key="1">
    <source>
        <dbReference type="SAM" id="MobiDB-lite"/>
    </source>
</evidence>
<organism evidence="2 3">
    <name type="scientific">Littorina saxatilis</name>
    <dbReference type="NCBI Taxonomy" id="31220"/>
    <lineage>
        <taxon>Eukaryota</taxon>
        <taxon>Metazoa</taxon>
        <taxon>Spiralia</taxon>
        <taxon>Lophotrochozoa</taxon>
        <taxon>Mollusca</taxon>
        <taxon>Gastropoda</taxon>
        <taxon>Caenogastropoda</taxon>
        <taxon>Littorinimorpha</taxon>
        <taxon>Littorinoidea</taxon>
        <taxon>Littorinidae</taxon>
        <taxon>Littorina</taxon>
    </lineage>
</organism>
<reference evidence="2 3" key="1">
    <citation type="submission" date="2024-02" db="EMBL/GenBank/DDBJ databases">
        <title>Chromosome-scale genome assembly of the rough periwinkle Littorina saxatilis.</title>
        <authorList>
            <person name="De Jode A."/>
            <person name="Faria R."/>
            <person name="Formenti G."/>
            <person name="Sims Y."/>
            <person name="Smith T.P."/>
            <person name="Tracey A."/>
            <person name="Wood J.M.D."/>
            <person name="Zagrodzka Z.B."/>
            <person name="Johannesson K."/>
            <person name="Butlin R.K."/>
            <person name="Leder E.H."/>
        </authorList>
    </citation>
    <scope>NUCLEOTIDE SEQUENCE [LARGE SCALE GENOMIC DNA]</scope>
    <source>
        <strain evidence="2">Snail1</strain>
        <tissue evidence="2">Muscle</tissue>
    </source>
</reference>
<dbReference type="EMBL" id="JBAMIC010000014">
    <property type="protein sequence ID" value="KAK7096414.1"/>
    <property type="molecule type" value="Genomic_DNA"/>
</dbReference>
<accession>A0AAN9B256</accession>
<gene>
    <name evidence="2" type="ORF">V1264_005712</name>
</gene>
<feature type="compositionally biased region" description="Acidic residues" evidence="1">
    <location>
        <begin position="65"/>
        <end position="78"/>
    </location>
</feature>
<evidence type="ECO:0000313" key="2">
    <source>
        <dbReference type="EMBL" id="KAK7096414.1"/>
    </source>
</evidence>
<dbReference type="Proteomes" id="UP001374579">
    <property type="component" value="Unassembled WGS sequence"/>
</dbReference>
<feature type="region of interest" description="Disordered" evidence="1">
    <location>
        <begin position="54"/>
        <end position="78"/>
    </location>
</feature>
<name>A0AAN9B256_9CAEN</name>
<proteinExistence type="predicted"/>